<feature type="transmembrane region" description="Helical" evidence="5">
    <location>
        <begin position="70"/>
        <end position="92"/>
    </location>
</feature>
<feature type="transmembrane region" description="Helical" evidence="5">
    <location>
        <begin position="104"/>
        <end position="121"/>
    </location>
</feature>
<dbReference type="EMBL" id="JACBZR010000002">
    <property type="protein sequence ID" value="NYI81183.1"/>
    <property type="molecule type" value="Genomic_DNA"/>
</dbReference>
<dbReference type="RefSeq" id="WP_159901085.1">
    <property type="nucleotide sequence ID" value="NZ_JACBZR010000002.1"/>
</dbReference>
<proteinExistence type="predicted"/>
<feature type="transmembrane region" description="Helical" evidence="5">
    <location>
        <begin position="201"/>
        <end position="227"/>
    </location>
</feature>
<dbReference type="AlphaFoldDB" id="A0A7Z0IVW3"/>
<gene>
    <name evidence="7" type="ORF">BJ988_005891</name>
</gene>
<comment type="subcellular location">
    <subcellularLocation>
        <location evidence="1">Membrane</location>
        <topology evidence="1">Multi-pass membrane protein</topology>
    </subcellularLocation>
</comment>
<feature type="transmembrane region" description="Helical" evidence="5">
    <location>
        <begin position="167"/>
        <end position="189"/>
    </location>
</feature>
<dbReference type="GO" id="GO:0005262">
    <property type="term" value="F:calcium channel activity"/>
    <property type="evidence" value="ECO:0007669"/>
    <property type="project" value="TreeGrafter"/>
</dbReference>
<evidence type="ECO:0000256" key="5">
    <source>
        <dbReference type="SAM" id="Phobius"/>
    </source>
</evidence>
<keyword evidence="2 5" id="KW-0812">Transmembrane</keyword>
<keyword evidence="3 5" id="KW-1133">Transmembrane helix</keyword>
<reference evidence="7 8" key="1">
    <citation type="submission" date="2020-07" db="EMBL/GenBank/DDBJ databases">
        <title>Sequencing the genomes of 1000 actinobacteria strains.</title>
        <authorList>
            <person name="Klenk H.-P."/>
        </authorList>
    </citation>
    <scope>NUCLEOTIDE SEQUENCE [LARGE SCALE GENOMIC DNA]</scope>
    <source>
        <strain evidence="7 8">DSM 26487</strain>
    </source>
</reference>
<feature type="transmembrane region" description="Helical" evidence="5">
    <location>
        <begin position="298"/>
        <end position="316"/>
    </location>
</feature>
<keyword evidence="8" id="KW-1185">Reference proteome</keyword>
<accession>A0A7Z0IVW3</accession>
<feature type="transmembrane region" description="Helical" evidence="5">
    <location>
        <begin position="239"/>
        <end position="258"/>
    </location>
</feature>
<dbReference type="PANTHER" id="PTHR10846:SF8">
    <property type="entry name" value="INNER MEMBRANE PROTEIN YRBG"/>
    <property type="match status" value="1"/>
</dbReference>
<evidence type="ECO:0000313" key="7">
    <source>
        <dbReference type="EMBL" id="NYI81183.1"/>
    </source>
</evidence>
<protein>
    <submittedName>
        <fullName evidence="7">Cation:H+ antiporter</fullName>
    </submittedName>
</protein>
<evidence type="ECO:0000256" key="2">
    <source>
        <dbReference type="ARBA" id="ARBA00022692"/>
    </source>
</evidence>
<feature type="transmembrane region" description="Helical" evidence="5">
    <location>
        <begin position="127"/>
        <end position="147"/>
    </location>
</feature>
<evidence type="ECO:0000256" key="4">
    <source>
        <dbReference type="ARBA" id="ARBA00023136"/>
    </source>
</evidence>
<feature type="domain" description="Sodium/calcium exchanger membrane region" evidence="6">
    <location>
        <begin position="6"/>
        <end position="145"/>
    </location>
</feature>
<dbReference type="GO" id="GO:0005886">
    <property type="term" value="C:plasma membrane"/>
    <property type="evidence" value="ECO:0007669"/>
    <property type="project" value="TreeGrafter"/>
</dbReference>
<dbReference type="NCBIfam" id="TIGR00367">
    <property type="entry name" value="calcium/sodium antiporter"/>
    <property type="match status" value="1"/>
</dbReference>
<feature type="domain" description="Sodium/calcium exchanger membrane region" evidence="6">
    <location>
        <begin position="170"/>
        <end position="313"/>
    </location>
</feature>
<dbReference type="Pfam" id="PF01699">
    <property type="entry name" value="Na_Ca_ex"/>
    <property type="match status" value="2"/>
</dbReference>
<keyword evidence="4 5" id="KW-0472">Membrane</keyword>
<evidence type="ECO:0000313" key="8">
    <source>
        <dbReference type="Proteomes" id="UP000564496"/>
    </source>
</evidence>
<feature type="transmembrane region" description="Helical" evidence="5">
    <location>
        <begin position="31"/>
        <end position="50"/>
    </location>
</feature>
<name>A0A7Z0IVW3_9ACTN</name>
<dbReference type="PANTHER" id="PTHR10846">
    <property type="entry name" value="SODIUM/POTASSIUM/CALCIUM EXCHANGER"/>
    <property type="match status" value="1"/>
</dbReference>
<evidence type="ECO:0000256" key="1">
    <source>
        <dbReference type="ARBA" id="ARBA00004141"/>
    </source>
</evidence>
<dbReference type="InterPro" id="IPR044880">
    <property type="entry name" value="NCX_ion-bd_dom_sf"/>
</dbReference>
<evidence type="ECO:0000259" key="6">
    <source>
        <dbReference type="Pfam" id="PF01699"/>
    </source>
</evidence>
<dbReference type="Gene3D" id="1.20.1420.30">
    <property type="entry name" value="NCX, central ion-binding region"/>
    <property type="match status" value="1"/>
</dbReference>
<dbReference type="Proteomes" id="UP000564496">
    <property type="component" value="Unassembled WGS sequence"/>
</dbReference>
<evidence type="ECO:0000256" key="3">
    <source>
        <dbReference type="ARBA" id="ARBA00022989"/>
    </source>
</evidence>
<dbReference type="GO" id="GO:0008273">
    <property type="term" value="F:calcium, potassium:sodium antiporter activity"/>
    <property type="evidence" value="ECO:0007669"/>
    <property type="project" value="TreeGrafter"/>
</dbReference>
<feature type="transmembrane region" description="Helical" evidence="5">
    <location>
        <begin position="6"/>
        <end position="24"/>
    </location>
</feature>
<feature type="transmembrane region" description="Helical" evidence="5">
    <location>
        <begin position="264"/>
        <end position="286"/>
    </location>
</feature>
<dbReference type="InterPro" id="IPR004837">
    <property type="entry name" value="NaCa_Exmemb"/>
</dbReference>
<dbReference type="GO" id="GO:0006874">
    <property type="term" value="P:intracellular calcium ion homeostasis"/>
    <property type="evidence" value="ECO:0007669"/>
    <property type="project" value="TreeGrafter"/>
</dbReference>
<comment type="caution">
    <text evidence="7">The sequence shown here is derived from an EMBL/GenBank/DDBJ whole genome shotgun (WGS) entry which is preliminary data.</text>
</comment>
<organism evidence="7 8">
    <name type="scientific">Nocardioides panzhihuensis</name>
    <dbReference type="NCBI Taxonomy" id="860243"/>
    <lineage>
        <taxon>Bacteria</taxon>
        <taxon>Bacillati</taxon>
        <taxon>Actinomycetota</taxon>
        <taxon>Actinomycetes</taxon>
        <taxon>Propionibacteriales</taxon>
        <taxon>Nocardioidaceae</taxon>
        <taxon>Nocardioides</taxon>
    </lineage>
</organism>
<dbReference type="InterPro" id="IPR004481">
    <property type="entry name" value="K/Na/Ca-exchanger"/>
</dbReference>
<feature type="transmembrane region" description="Helical" evidence="5">
    <location>
        <begin position="328"/>
        <end position="347"/>
    </location>
</feature>
<sequence>MSAVDVALVAIGLVILVGGGELLVRGASDLAARVGLSSLVIGLTVVAFSTSSPEMAVTVGAVLEGQPDLAVGNVVGSNIVNVLLILGASALLLPLTVRAQLIRLDVPVMVGVSMCLLLLSLDGRLSLADGFFLVTVIVVYTAVSVVVGRRSAPYVRESTVGEKERPVWLLLLAVLGGVALLVVGAQLLVEGAVGIAEGFGVSGLVVGLTVVAVGTSLPELATSLIAVRRGERDLAVGNIVGSNIFNIAAVLGVAALVADDGVPVADAAVALDIPLMIAAAVALLPVAFTGMAIARWEGALFVGLYAAFTAYVVLAATEHDALGGFTAMMIWFTLPLVAITLVVLGAYEIGRRRAAREPLAPS</sequence>